<accession>A0A518H1E6</accession>
<dbReference type="EMBL" id="CP036426">
    <property type="protein sequence ID" value="QDV34653.1"/>
    <property type="molecule type" value="Genomic_DNA"/>
</dbReference>
<dbReference type="AlphaFoldDB" id="A0A518H1E6"/>
<dbReference type="KEGG" id="tpla:ElP_25450"/>
<dbReference type="Proteomes" id="UP000317835">
    <property type="component" value="Chromosome"/>
</dbReference>
<protein>
    <submittedName>
        <fullName evidence="1">Uncharacterized protein</fullName>
    </submittedName>
</protein>
<gene>
    <name evidence="1" type="ORF">ElP_25450</name>
</gene>
<keyword evidence="2" id="KW-1185">Reference proteome</keyword>
<proteinExistence type="predicted"/>
<evidence type="ECO:0000313" key="2">
    <source>
        <dbReference type="Proteomes" id="UP000317835"/>
    </source>
</evidence>
<reference evidence="1 2" key="1">
    <citation type="submission" date="2019-02" db="EMBL/GenBank/DDBJ databases">
        <title>Deep-cultivation of Planctomycetes and their phenomic and genomic characterization uncovers novel biology.</title>
        <authorList>
            <person name="Wiegand S."/>
            <person name="Jogler M."/>
            <person name="Boedeker C."/>
            <person name="Pinto D."/>
            <person name="Vollmers J."/>
            <person name="Rivas-Marin E."/>
            <person name="Kohn T."/>
            <person name="Peeters S.H."/>
            <person name="Heuer A."/>
            <person name="Rast P."/>
            <person name="Oberbeckmann S."/>
            <person name="Bunk B."/>
            <person name="Jeske O."/>
            <person name="Meyerdierks A."/>
            <person name="Storesund J.E."/>
            <person name="Kallscheuer N."/>
            <person name="Luecker S."/>
            <person name="Lage O.M."/>
            <person name="Pohl T."/>
            <person name="Merkel B.J."/>
            <person name="Hornburger P."/>
            <person name="Mueller R.-W."/>
            <person name="Bruemmer F."/>
            <person name="Labrenz M."/>
            <person name="Spormann A.M."/>
            <person name="Op den Camp H."/>
            <person name="Overmann J."/>
            <person name="Amann R."/>
            <person name="Jetten M.S.M."/>
            <person name="Mascher T."/>
            <person name="Medema M.H."/>
            <person name="Devos D.P."/>
            <person name="Kaster A.-K."/>
            <person name="Ovreas L."/>
            <person name="Rohde M."/>
            <person name="Galperin M.Y."/>
            <person name="Jogler C."/>
        </authorList>
    </citation>
    <scope>NUCLEOTIDE SEQUENCE [LARGE SCALE GENOMIC DNA]</scope>
    <source>
        <strain evidence="1 2">ElP</strain>
    </source>
</reference>
<dbReference type="RefSeq" id="WP_145269692.1">
    <property type="nucleotide sequence ID" value="NZ_CP036426.1"/>
</dbReference>
<sequence>MKRMQRLTPDDHEIEFSKDPCPRITPGGDVMVLANGRTYLLPDDPWRMLGLLVRLVSQYGFDRPWLLRATHRIAAARGWNLHD</sequence>
<organism evidence="1 2">
    <name type="scientific">Tautonia plasticadhaerens</name>
    <dbReference type="NCBI Taxonomy" id="2527974"/>
    <lineage>
        <taxon>Bacteria</taxon>
        <taxon>Pseudomonadati</taxon>
        <taxon>Planctomycetota</taxon>
        <taxon>Planctomycetia</taxon>
        <taxon>Isosphaerales</taxon>
        <taxon>Isosphaeraceae</taxon>
        <taxon>Tautonia</taxon>
    </lineage>
</organism>
<evidence type="ECO:0000313" key="1">
    <source>
        <dbReference type="EMBL" id="QDV34653.1"/>
    </source>
</evidence>
<name>A0A518H1E6_9BACT</name>